<evidence type="ECO:0000313" key="2">
    <source>
        <dbReference type="Proteomes" id="UP001279734"/>
    </source>
</evidence>
<protein>
    <submittedName>
        <fullName evidence="1">Uncharacterized protein</fullName>
    </submittedName>
</protein>
<comment type="caution">
    <text evidence="1">The sequence shown here is derived from an EMBL/GenBank/DDBJ whole genome shotgun (WGS) entry which is preliminary data.</text>
</comment>
<name>A0AAD3Y5J6_NEPGR</name>
<accession>A0AAD3Y5J6</accession>
<organism evidence="1 2">
    <name type="scientific">Nepenthes gracilis</name>
    <name type="common">Slender pitcher plant</name>
    <dbReference type="NCBI Taxonomy" id="150966"/>
    <lineage>
        <taxon>Eukaryota</taxon>
        <taxon>Viridiplantae</taxon>
        <taxon>Streptophyta</taxon>
        <taxon>Embryophyta</taxon>
        <taxon>Tracheophyta</taxon>
        <taxon>Spermatophyta</taxon>
        <taxon>Magnoliopsida</taxon>
        <taxon>eudicotyledons</taxon>
        <taxon>Gunneridae</taxon>
        <taxon>Pentapetalae</taxon>
        <taxon>Caryophyllales</taxon>
        <taxon>Nepenthaceae</taxon>
        <taxon>Nepenthes</taxon>
    </lineage>
</organism>
<evidence type="ECO:0000313" key="1">
    <source>
        <dbReference type="EMBL" id="GMH30462.1"/>
    </source>
</evidence>
<proteinExistence type="predicted"/>
<dbReference type="Proteomes" id="UP001279734">
    <property type="component" value="Unassembled WGS sequence"/>
</dbReference>
<reference evidence="1" key="1">
    <citation type="submission" date="2023-05" db="EMBL/GenBank/DDBJ databases">
        <title>Nepenthes gracilis genome sequencing.</title>
        <authorList>
            <person name="Fukushima K."/>
        </authorList>
    </citation>
    <scope>NUCLEOTIDE SEQUENCE</scope>
    <source>
        <strain evidence="1">SING2019-196</strain>
    </source>
</reference>
<gene>
    <name evidence="1" type="ORF">Nepgr_032305</name>
</gene>
<dbReference type="AlphaFoldDB" id="A0AAD3Y5J6"/>
<sequence length="69" mass="8104">MDARFARIGRNVVLGMACHLAEGIWMDWSSVGSYGWIGLRLDDVERMVMDGWSEWISQNGWPVWKKWME</sequence>
<dbReference type="EMBL" id="BSYO01000038">
    <property type="protein sequence ID" value="GMH30462.1"/>
    <property type="molecule type" value="Genomic_DNA"/>
</dbReference>
<keyword evidence="2" id="KW-1185">Reference proteome</keyword>